<dbReference type="EMBL" id="HF545616">
    <property type="protein sequence ID" value="CCO04020.1"/>
    <property type="molecule type" value="Genomic_DNA"/>
</dbReference>
<dbReference type="InterPro" id="IPR028362">
    <property type="entry name" value="AlgI"/>
</dbReference>
<dbReference type="Pfam" id="PF03062">
    <property type="entry name" value="MBOAT"/>
    <property type="match status" value="1"/>
</dbReference>
<feature type="transmembrane region" description="Helical" evidence="8">
    <location>
        <begin position="249"/>
        <end position="268"/>
    </location>
</feature>
<evidence type="ECO:0000256" key="3">
    <source>
        <dbReference type="ARBA" id="ARBA00022475"/>
    </source>
</evidence>
<evidence type="ECO:0000313" key="10">
    <source>
        <dbReference type="Proteomes" id="UP000027600"/>
    </source>
</evidence>
<feature type="transmembrane region" description="Helical" evidence="8">
    <location>
        <begin position="139"/>
        <end position="161"/>
    </location>
</feature>
<feature type="transmembrane region" description="Helical" evidence="8">
    <location>
        <begin position="459"/>
        <end position="484"/>
    </location>
</feature>
<evidence type="ECO:0000256" key="5">
    <source>
        <dbReference type="ARBA" id="ARBA00022989"/>
    </source>
</evidence>
<evidence type="ECO:0000256" key="4">
    <source>
        <dbReference type="ARBA" id="ARBA00022692"/>
    </source>
</evidence>
<name>A0ABM9QE25_9FIRM</name>
<feature type="transmembrane region" description="Helical" evidence="8">
    <location>
        <begin position="101"/>
        <end position="119"/>
    </location>
</feature>
<feature type="transmembrane region" description="Helical" evidence="8">
    <location>
        <begin position="173"/>
        <end position="194"/>
    </location>
</feature>
<evidence type="ECO:0000256" key="6">
    <source>
        <dbReference type="ARBA" id="ARBA00023136"/>
    </source>
</evidence>
<dbReference type="InterPro" id="IPR024194">
    <property type="entry name" value="Ac/AlaTfrase_AlgI/DltB"/>
</dbReference>
<evidence type="ECO:0000256" key="8">
    <source>
        <dbReference type="SAM" id="Phobius"/>
    </source>
</evidence>
<dbReference type="PIRSF" id="PIRSF500217">
    <property type="entry name" value="AlgI"/>
    <property type="match status" value="1"/>
</dbReference>
<feature type="transmembrane region" description="Helical" evidence="8">
    <location>
        <begin position="214"/>
        <end position="237"/>
    </location>
</feature>
<feature type="transmembrane region" description="Helical" evidence="8">
    <location>
        <begin position="17"/>
        <end position="43"/>
    </location>
</feature>
<comment type="subcellular location">
    <subcellularLocation>
        <location evidence="1">Cell membrane</location>
        <topology evidence="1">Multi-pass membrane protein</topology>
    </subcellularLocation>
</comment>
<keyword evidence="7" id="KW-0808">Transferase</keyword>
<dbReference type="PIRSF" id="PIRSF016636">
    <property type="entry name" value="AlgI_DltB"/>
    <property type="match status" value="1"/>
</dbReference>
<gene>
    <name evidence="9" type="ORF">RBI_I00290</name>
</gene>
<feature type="transmembrane region" description="Helical" evidence="8">
    <location>
        <begin position="428"/>
        <end position="447"/>
    </location>
</feature>
<dbReference type="Proteomes" id="UP000027600">
    <property type="component" value="Chromosome I"/>
</dbReference>
<organism evidence="9 10">
    <name type="scientific">Ruminococcus bicirculans</name>
    <name type="common">ex Wegman et al. 2014</name>
    <dbReference type="NCBI Taxonomy" id="1160721"/>
    <lineage>
        <taxon>Bacteria</taxon>
        <taxon>Bacillati</taxon>
        <taxon>Bacillota</taxon>
        <taxon>Clostridia</taxon>
        <taxon>Eubacteriales</taxon>
        <taxon>Oscillospiraceae</taxon>
        <taxon>Ruminococcus</taxon>
    </lineage>
</organism>
<keyword evidence="5 8" id="KW-1133">Transmembrane helix</keyword>
<evidence type="ECO:0000256" key="1">
    <source>
        <dbReference type="ARBA" id="ARBA00004651"/>
    </source>
</evidence>
<evidence type="ECO:0000313" key="9">
    <source>
        <dbReference type="EMBL" id="CCO04020.1"/>
    </source>
</evidence>
<evidence type="ECO:0000256" key="7">
    <source>
        <dbReference type="PIRNR" id="PIRNR016636"/>
    </source>
</evidence>
<keyword evidence="4 8" id="KW-0812">Transmembrane</keyword>
<comment type="similarity">
    <text evidence="2 7">Belongs to the membrane-bound acyltransferase family.</text>
</comment>
<dbReference type="InterPro" id="IPR051085">
    <property type="entry name" value="MB_O-acyltransferase"/>
</dbReference>
<dbReference type="InterPro" id="IPR004299">
    <property type="entry name" value="MBOAT_fam"/>
</dbReference>
<dbReference type="PANTHER" id="PTHR13285">
    <property type="entry name" value="ACYLTRANSFERASE"/>
    <property type="match status" value="1"/>
</dbReference>
<accession>A0ABM9QE25</accession>
<proteinExistence type="inferred from homology"/>
<protein>
    <submittedName>
        <fullName evidence="9">Alginate O-acetyltransferase</fullName>
    </submittedName>
</protein>
<sequence>MCIAFCRNKPTMAVLSIFVRSFVVVFADLFFLYFFLPVCLICYFITRSTAIRNAVLVVFSLIFYAWGEPVWVSILIVSSLVDYINGRVIEKHPEGWQAKAALAWSLVFNLGVLFGFKYTAFFVENLNNWFGLGIPVPNIVLPIGISFYTFQTISYTVDCYWGKVKPQKNFGRFLLYVSMFPQLVAGPIVRYSVIGEEINERKTTAKDISDGFSRIILGLGKKVIIANNLSTIVTALFGSASNGYENIKTLSVAGTWLGAILVGLWYYFDFSGYSDIAIGLGRIFGFHFDENFKYPFICKTISEFWQRWHISLSSFFRDYVLYLPIFGKRRKYGGLFLVWFCTGLWHGASWNFVFWGLYYGMFIFFEMLIGKKRMKKMPVPLAHIYTKLVIFIGFGIFYFENLGSLGTFFKALVGANGNKLTDTVTQHLFMNNIWLFAAAVLFTMPVIPKIKEKALSANGTAYFMQSAGILCNAAILVLSSVLLVNTTNNPFLYFRF</sequence>
<keyword evidence="10" id="KW-1185">Reference proteome</keyword>
<keyword evidence="7" id="KW-0012">Acyltransferase</keyword>
<keyword evidence="6 7" id="KW-0472">Membrane</keyword>
<feature type="transmembrane region" description="Helical" evidence="8">
    <location>
        <begin position="381"/>
        <end position="399"/>
    </location>
</feature>
<dbReference type="PANTHER" id="PTHR13285:SF18">
    <property type="entry name" value="PROTEIN-CYSTEINE N-PALMITOYLTRANSFERASE RASP"/>
    <property type="match status" value="1"/>
</dbReference>
<evidence type="ECO:0000256" key="2">
    <source>
        <dbReference type="ARBA" id="ARBA00010323"/>
    </source>
</evidence>
<reference evidence="9 10" key="1">
    <citation type="journal article" date="2014" name="Int. J. Syst. Evol. Microbiol.">
        <title>Complete genome of a new Firmicutes species belonging to the dominant human colonic microbiota ('Ruminococcus bicirculans') reveals two chromosomes and a selective capacity to utilize plant glucans.</title>
        <authorList>
            <consortium name="NISC Comparative Sequencing Program"/>
            <person name="Wegmann U."/>
            <person name="Louis P."/>
            <person name="Goesmann A."/>
            <person name="Henrissat B."/>
            <person name="Duncan S.H."/>
            <person name="Flint H.J."/>
        </authorList>
    </citation>
    <scope>NUCLEOTIDE SEQUENCE [LARGE SCALE GENOMIC DNA]</scope>
    <source>
        <strain evidence="9 10">80/3</strain>
    </source>
</reference>
<keyword evidence="3 7" id="KW-1003">Cell membrane</keyword>